<accession>A0A1N7QCE2</accession>
<proteinExistence type="predicted"/>
<dbReference type="AlphaFoldDB" id="A0A1N7QCE2"/>
<sequence>MKKLIALFLFFTFVNMFSQEYHFDYYIRYKHELKKNNKERPEIMDLQYIVNSQDHSYRIFFIPVNRNRLTASIIDFKNNLQHYFDIRNTKFPLKESDFDYKYSMRMPFVKKQFEEESKRRFFNSELLKKQNDGLVNYSIKEFTNEKMKNPRASAEVVFADFKDDLSFVGLQLLFDYYEIDKKVKFSSNYILKSASKKFEDLEINLSLDAIEPQDFIINISQSQLKFKNN</sequence>
<evidence type="ECO:0000313" key="2">
    <source>
        <dbReference type="Proteomes" id="UP000185781"/>
    </source>
</evidence>
<dbReference type="STRING" id="373672.SAMN05421785_110139"/>
<dbReference type="OrthoDB" id="1332330at2"/>
<gene>
    <name evidence="1" type="ORF">SAMN05421785_110139</name>
</gene>
<dbReference type="Proteomes" id="UP000185781">
    <property type="component" value="Unassembled WGS sequence"/>
</dbReference>
<dbReference type="EMBL" id="FTOV01000010">
    <property type="protein sequence ID" value="SIT20558.1"/>
    <property type="molecule type" value="Genomic_DNA"/>
</dbReference>
<reference evidence="1 2" key="1">
    <citation type="submission" date="2017-01" db="EMBL/GenBank/DDBJ databases">
        <authorList>
            <person name="Mah S.A."/>
            <person name="Swanson W.J."/>
            <person name="Moy G.W."/>
            <person name="Vacquier V.D."/>
        </authorList>
    </citation>
    <scope>NUCLEOTIDE SEQUENCE [LARGE SCALE GENOMIC DNA]</scope>
    <source>
        <strain evidence="1 2">DSM 18014</strain>
    </source>
</reference>
<protein>
    <recommendedName>
        <fullName evidence="3">DUF4412 domain-containing protein</fullName>
    </recommendedName>
</protein>
<evidence type="ECO:0000313" key="1">
    <source>
        <dbReference type="EMBL" id="SIT20558.1"/>
    </source>
</evidence>
<evidence type="ECO:0008006" key="3">
    <source>
        <dbReference type="Google" id="ProtNLM"/>
    </source>
</evidence>
<organism evidence="1 2">
    <name type="scientific">Chryseobacterium gambrini</name>
    <dbReference type="NCBI Taxonomy" id="373672"/>
    <lineage>
        <taxon>Bacteria</taxon>
        <taxon>Pseudomonadati</taxon>
        <taxon>Bacteroidota</taxon>
        <taxon>Flavobacteriia</taxon>
        <taxon>Flavobacteriales</taxon>
        <taxon>Weeksellaceae</taxon>
        <taxon>Chryseobacterium group</taxon>
        <taxon>Chryseobacterium</taxon>
    </lineage>
</organism>
<name>A0A1N7QCE2_9FLAO</name>
<dbReference type="RefSeq" id="WP_139326192.1">
    <property type="nucleotide sequence ID" value="NZ_FTOV01000010.1"/>
</dbReference>